<gene>
    <name evidence="1" type="ORF">MLD38_007398</name>
</gene>
<evidence type="ECO:0000313" key="1">
    <source>
        <dbReference type="EMBL" id="KAI4381316.1"/>
    </source>
</evidence>
<name>A0ACB9RQ83_9MYRT</name>
<evidence type="ECO:0000313" key="2">
    <source>
        <dbReference type="Proteomes" id="UP001057402"/>
    </source>
</evidence>
<keyword evidence="2" id="KW-1185">Reference proteome</keyword>
<dbReference type="EMBL" id="CM042882">
    <property type="protein sequence ID" value="KAI4381316.1"/>
    <property type="molecule type" value="Genomic_DNA"/>
</dbReference>
<comment type="caution">
    <text evidence="1">The sequence shown here is derived from an EMBL/GenBank/DDBJ whole genome shotgun (WGS) entry which is preliminary data.</text>
</comment>
<proteinExistence type="predicted"/>
<sequence>MAGVTEFPHPYVPPDLKLPGYVPVVLPKSTIVGIYLGVSLLVVLTIWFISGRSSKRSSLDRLLMCWWAFTGLTHMFLEGYFVFSPEFYKDKSAFYLAEVWKEYSKGDSRYAARDSAIVSVEGVTAVLEGPASLLAVYAIATGKSYSYLLQFAISLGQLYGTLIYFLTAVLEGDNFATSPFYYYAYYVIANSFWLVIPSLIAVRCWRKTCAAFSAQAQKKVKSR</sequence>
<accession>A0ACB9RQ83</accession>
<reference evidence="2" key="1">
    <citation type="journal article" date="2023" name="Front. Plant Sci.">
        <title>Chromosomal-level genome assembly of Melastoma candidum provides insights into trichome evolution.</title>
        <authorList>
            <person name="Zhong Y."/>
            <person name="Wu W."/>
            <person name="Sun C."/>
            <person name="Zou P."/>
            <person name="Liu Y."/>
            <person name="Dai S."/>
            <person name="Zhou R."/>
        </authorList>
    </citation>
    <scope>NUCLEOTIDE SEQUENCE [LARGE SCALE GENOMIC DNA]</scope>
</reference>
<dbReference type="Proteomes" id="UP001057402">
    <property type="component" value="Chromosome 3"/>
</dbReference>
<protein>
    <submittedName>
        <fullName evidence="1">Uncharacterized protein</fullName>
    </submittedName>
</protein>
<organism evidence="1 2">
    <name type="scientific">Melastoma candidum</name>
    <dbReference type="NCBI Taxonomy" id="119954"/>
    <lineage>
        <taxon>Eukaryota</taxon>
        <taxon>Viridiplantae</taxon>
        <taxon>Streptophyta</taxon>
        <taxon>Embryophyta</taxon>
        <taxon>Tracheophyta</taxon>
        <taxon>Spermatophyta</taxon>
        <taxon>Magnoliopsida</taxon>
        <taxon>eudicotyledons</taxon>
        <taxon>Gunneridae</taxon>
        <taxon>Pentapetalae</taxon>
        <taxon>rosids</taxon>
        <taxon>malvids</taxon>
        <taxon>Myrtales</taxon>
        <taxon>Melastomataceae</taxon>
        <taxon>Melastomatoideae</taxon>
        <taxon>Melastomateae</taxon>
        <taxon>Melastoma</taxon>
    </lineage>
</organism>